<organism evidence="1 2">
    <name type="scientific">Daphnia magna</name>
    <dbReference type="NCBI Taxonomy" id="35525"/>
    <lineage>
        <taxon>Eukaryota</taxon>
        <taxon>Metazoa</taxon>
        <taxon>Ecdysozoa</taxon>
        <taxon>Arthropoda</taxon>
        <taxon>Crustacea</taxon>
        <taxon>Branchiopoda</taxon>
        <taxon>Diplostraca</taxon>
        <taxon>Cladocera</taxon>
        <taxon>Anomopoda</taxon>
        <taxon>Daphniidae</taxon>
        <taxon>Daphnia</taxon>
    </lineage>
</organism>
<sequence>MDYYYYNLRTGRFDNSYVGHGEKAARRCHMRAKNPNSLLVFFLQFRVELSIGGIRHFRVQLSITKNLRFLVDRWHRWPALFPKVTPST</sequence>
<comment type="caution">
    <text evidence="1">The sequence shown here is derived from an EMBL/GenBank/DDBJ whole genome shotgun (WGS) entry which is preliminary data.</text>
</comment>
<reference evidence="1 2" key="1">
    <citation type="journal article" date="2023" name="Nucleic Acids Res.">
        <title>The hologenome of Daphnia magna reveals possible DNA methylation and microbiome-mediated evolution of the host genome.</title>
        <authorList>
            <person name="Chaturvedi A."/>
            <person name="Li X."/>
            <person name="Dhandapani V."/>
            <person name="Marshall H."/>
            <person name="Kissane S."/>
            <person name="Cuenca-Cambronero M."/>
            <person name="Asole G."/>
            <person name="Calvet F."/>
            <person name="Ruiz-Romero M."/>
            <person name="Marangio P."/>
            <person name="Guigo R."/>
            <person name="Rago D."/>
            <person name="Mirbahai L."/>
            <person name="Eastwood N."/>
            <person name="Colbourne J.K."/>
            <person name="Zhou J."/>
            <person name="Mallon E."/>
            <person name="Orsini L."/>
        </authorList>
    </citation>
    <scope>NUCLEOTIDE SEQUENCE [LARGE SCALE GENOMIC DNA]</scope>
    <source>
        <strain evidence="1">LRV0_1</strain>
    </source>
</reference>
<protein>
    <submittedName>
        <fullName evidence="1">Uncharacterized protein</fullName>
    </submittedName>
</protein>
<dbReference type="EMBL" id="JAOYFB010000005">
    <property type="protein sequence ID" value="KAK4017167.1"/>
    <property type="molecule type" value="Genomic_DNA"/>
</dbReference>
<dbReference type="Proteomes" id="UP001234178">
    <property type="component" value="Unassembled WGS sequence"/>
</dbReference>
<evidence type="ECO:0000313" key="1">
    <source>
        <dbReference type="EMBL" id="KAK4017167.1"/>
    </source>
</evidence>
<proteinExistence type="predicted"/>
<gene>
    <name evidence="1" type="ORF">OUZ56_032118</name>
</gene>
<name>A0ABQ9ZWA2_9CRUS</name>
<accession>A0ABQ9ZWA2</accession>
<keyword evidence="2" id="KW-1185">Reference proteome</keyword>
<evidence type="ECO:0000313" key="2">
    <source>
        <dbReference type="Proteomes" id="UP001234178"/>
    </source>
</evidence>